<dbReference type="SUPFAM" id="SSF56784">
    <property type="entry name" value="HAD-like"/>
    <property type="match status" value="1"/>
</dbReference>
<dbReference type="InterPro" id="IPR006439">
    <property type="entry name" value="HAD-SF_hydro_IA"/>
</dbReference>
<dbReference type="InterPro" id="IPR036412">
    <property type="entry name" value="HAD-like_sf"/>
</dbReference>
<dbReference type="Gene3D" id="1.10.150.240">
    <property type="entry name" value="Putative phosphatase, domain 2"/>
    <property type="match status" value="1"/>
</dbReference>
<dbReference type="Pfam" id="PF13419">
    <property type="entry name" value="HAD_2"/>
    <property type="match status" value="1"/>
</dbReference>
<dbReference type="RefSeq" id="WP_237379614.1">
    <property type="nucleotide sequence ID" value="NZ_CP071793.1"/>
</dbReference>
<comment type="similarity">
    <text evidence="3">Belongs to the HAD-like hydrolase superfamily. CbbY/CbbZ/Gph/YieH family.</text>
</comment>
<dbReference type="NCBIfam" id="TIGR01549">
    <property type="entry name" value="HAD-SF-IA-v1"/>
    <property type="match status" value="1"/>
</dbReference>
<evidence type="ECO:0000313" key="6">
    <source>
        <dbReference type="Proteomes" id="UP000663929"/>
    </source>
</evidence>
<reference evidence="5" key="1">
    <citation type="submission" date="2021-03" db="EMBL/GenBank/DDBJ databases">
        <title>Acanthopleuribacteraceae sp. M133.</title>
        <authorList>
            <person name="Wang G."/>
        </authorList>
    </citation>
    <scope>NUCLEOTIDE SEQUENCE</scope>
    <source>
        <strain evidence="5">M133</strain>
    </source>
</reference>
<dbReference type="GO" id="GO:0005829">
    <property type="term" value="C:cytosol"/>
    <property type="evidence" value="ECO:0007669"/>
    <property type="project" value="TreeGrafter"/>
</dbReference>
<accession>A0A8A4TK74</accession>
<evidence type="ECO:0000256" key="2">
    <source>
        <dbReference type="ARBA" id="ARBA00004818"/>
    </source>
</evidence>
<dbReference type="InterPro" id="IPR050155">
    <property type="entry name" value="HAD-like_hydrolase_sf"/>
</dbReference>
<dbReference type="InterPro" id="IPR041492">
    <property type="entry name" value="HAD_2"/>
</dbReference>
<evidence type="ECO:0000256" key="1">
    <source>
        <dbReference type="ARBA" id="ARBA00000830"/>
    </source>
</evidence>
<comment type="catalytic activity">
    <reaction evidence="1">
        <text>2-phosphoglycolate + H2O = glycolate + phosphate</text>
        <dbReference type="Rhea" id="RHEA:14369"/>
        <dbReference type="ChEBI" id="CHEBI:15377"/>
        <dbReference type="ChEBI" id="CHEBI:29805"/>
        <dbReference type="ChEBI" id="CHEBI:43474"/>
        <dbReference type="ChEBI" id="CHEBI:58033"/>
        <dbReference type="EC" id="3.1.3.18"/>
    </reaction>
</comment>
<evidence type="ECO:0000256" key="4">
    <source>
        <dbReference type="ARBA" id="ARBA00013078"/>
    </source>
</evidence>
<dbReference type="PRINTS" id="PR00413">
    <property type="entry name" value="HADHALOGNASE"/>
</dbReference>
<dbReference type="GO" id="GO:0008967">
    <property type="term" value="F:phosphoglycolate phosphatase activity"/>
    <property type="evidence" value="ECO:0007669"/>
    <property type="project" value="UniProtKB-EC"/>
</dbReference>
<dbReference type="PANTHER" id="PTHR43434">
    <property type="entry name" value="PHOSPHOGLYCOLATE PHOSPHATASE"/>
    <property type="match status" value="1"/>
</dbReference>
<gene>
    <name evidence="5" type="ORF">J3U87_30745</name>
</gene>
<dbReference type="InterPro" id="IPR023198">
    <property type="entry name" value="PGP-like_dom2"/>
</dbReference>
<sequence length="223" mass="24901">MTLSAAYKAVIFDLDGTLLDTLTDIATSMNHALNGLGLPGHEPEAYKLFVGEGSYKLAERALPEDRRDPETISFCEASFLAFYEKHWRDATQPYHGIPELVTRLHGSQIRMGVLSNKPDDFVHRCVDAFFLRDTFDMVRGAAPGMPKKPNPSTLTTMLERMALSVRQVVFVGDTGIDMRTGRSAGAFVVGVTWGFRDEDELYRDGAEALIHQPRELLRYLGMS</sequence>
<organism evidence="5 6">
    <name type="scientific">Sulfidibacter corallicola</name>
    <dbReference type="NCBI Taxonomy" id="2818388"/>
    <lineage>
        <taxon>Bacteria</taxon>
        <taxon>Pseudomonadati</taxon>
        <taxon>Acidobacteriota</taxon>
        <taxon>Holophagae</taxon>
        <taxon>Acanthopleuribacterales</taxon>
        <taxon>Acanthopleuribacteraceae</taxon>
        <taxon>Sulfidibacter</taxon>
    </lineage>
</organism>
<dbReference type="InterPro" id="IPR023214">
    <property type="entry name" value="HAD_sf"/>
</dbReference>
<dbReference type="SFLD" id="SFLDG01135">
    <property type="entry name" value="C1.5.6:_HAD__Beta-PGM__Phospha"/>
    <property type="match status" value="1"/>
</dbReference>
<dbReference type="GO" id="GO:0006281">
    <property type="term" value="P:DNA repair"/>
    <property type="evidence" value="ECO:0007669"/>
    <property type="project" value="TreeGrafter"/>
</dbReference>
<proteinExistence type="inferred from homology"/>
<dbReference type="EMBL" id="CP071793">
    <property type="protein sequence ID" value="QTD49983.1"/>
    <property type="molecule type" value="Genomic_DNA"/>
</dbReference>
<dbReference type="Gene3D" id="3.40.50.1000">
    <property type="entry name" value="HAD superfamily/HAD-like"/>
    <property type="match status" value="1"/>
</dbReference>
<keyword evidence="5" id="KW-0378">Hydrolase</keyword>
<evidence type="ECO:0000313" key="5">
    <source>
        <dbReference type="EMBL" id="QTD49983.1"/>
    </source>
</evidence>
<dbReference type="PANTHER" id="PTHR43434:SF1">
    <property type="entry name" value="PHOSPHOGLYCOLATE PHOSPHATASE"/>
    <property type="match status" value="1"/>
</dbReference>
<name>A0A8A4TK74_SULCO</name>
<dbReference type="SFLD" id="SFLDG01129">
    <property type="entry name" value="C1.5:_HAD__Beta-PGM__Phosphata"/>
    <property type="match status" value="1"/>
</dbReference>
<dbReference type="AlphaFoldDB" id="A0A8A4TK74"/>
<dbReference type="Proteomes" id="UP000663929">
    <property type="component" value="Chromosome"/>
</dbReference>
<dbReference type="KEGG" id="scor:J3U87_30745"/>
<dbReference type="SFLD" id="SFLDS00003">
    <property type="entry name" value="Haloacid_Dehalogenase"/>
    <property type="match status" value="1"/>
</dbReference>
<evidence type="ECO:0000256" key="3">
    <source>
        <dbReference type="ARBA" id="ARBA00006171"/>
    </source>
</evidence>
<dbReference type="EC" id="3.1.3.18" evidence="4"/>
<protein>
    <recommendedName>
        <fullName evidence="4">phosphoglycolate phosphatase</fullName>
        <ecNumber evidence="4">3.1.3.18</ecNumber>
    </recommendedName>
</protein>
<keyword evidence="6" id="KW-1185">Reference proteome</keyword>
<comment type="pathway">
    <text evidence="2">Organic acid metabolism; glycolate biosynthesis; glycolate from 2-phosphoglycolate: step 1/1.</text>
</comment>